<reference evidence="3" key="1">
    <citation type="journal article" date="2019" name="Int. J. Syst. Evol. Microbiol.">
        <title>The Global Catalogue of Microorganisms (GCM) 10K type strain sequencing project: providing services to taxonomists for standard genome sequencing and annotation.</title>
        <authorList>
            <consortium name="The Broad Institute Genomics Platform"/>
            <consortium name="The Broad Institute Genome Sequencing Center for Infectious Disease"/>
            <person name="Wu L."/>
            <person name="Ma J."/>
        </authorList>
    </citation>
    <scope>NUCLEOTIDE SEQUENCE [LARGE SCALE GENOMIC DNA]</scope>
    <source>
        <strain evidence="3">KCTC 42730</strain>
    </source>
</reference>
<dbReference type="InterPro" id="IPR045247">
    <property type="entry name" value="Oye-like"/>
</dbReference>
<accession>A0ABV7CME0</accession>
<name>A0ABV7CME0_9GAMM</name>
<evidence type="ECO:0000259" key="1">
    <source>
        <dbReference type="Pfam" id="PF00724"/>
    </source>
</evidence>
<dbReference type="Proteomes" id="UP001595453">
    <property type="component" value="Unassembled WGS sequence"/>
</dbReference>
<dbReference type="InterPro" id="IPR013785">
    <property type="entry name" value="Aldolase_TIM"/>
</dbReference>
<sequence length="362" mass="39029">MNKLFQPVSYGNIISSNRFVMAPMSRNRATEDGCATAMMATYYGQRASAGLIISEGIQPNQVGQGFMNSPGLHNPAQAQSWRRVTQAVHHQGGKIVAQLMHAGRIGHPSLYPSAHQSLAPSAIAAKGEAYTSMGPQPYPTPKAMTKQDIIDTVKDFAQSAQYAIAAGFDGIEIHAGNGFLLHQFMATNCNSRDDEYGGSIDNRLRLTREVIAAVCEAIGAARVGVRISPENSYNDIAETDSAALYEALVNSLPKNLAYLHIMEAANRPQTEIIRALWQGSLILNPHKSWQDGPVSPTVAEQVLAAELCDGVAFGALFVANPDLVERVRIGAEFNELDSSKFYGGDEDGYTTYPNLQQTAALA</sequence>
<keyword evidence="3" id="KW-1185">Reference proteome</keyword>
<dbReference type="SUPFAM" id="SSF51395">
    <property type="entry name" value="FMN-linked oxidoreductases"/>
    <property type="match status" value="1"/>
</dbReference>
<dbReference type="PANTHER" id="PTHR22893:SF91">
    <property type="entry name" value="NADPH DEHYDROGENASE 2-RELATED"/>
    <property type="match status" value="1"/>
</dbReference>
<proteinExistence type="predicted"/>
<evidence type="ECO:0000313" key="3">
    <source>
        <dbReference type="Proteomes" id="UP001595453"/>
    </source>
</evidence>
<feature type="domain" description="NADH:flavin oxidoreductase/NADH oxidase N-terminal" evidence="1">
    <location>
        <begin position="3"/>
        <end position="330"/>
    </location>
</feature>
<dbReference type="RefSeq" id="WP_377125572.1">
    <property type="nucleotide sequence ID" value="NZ_JBHRSD010000026.1"/>
</dbReference>
<dbReference type="Pfam" id="PF00724">
    <property type="entry name" value="Oxidored_FMN"/>
    <property type="match status" value="1"/>
</dbReference>
<dbReference type="Gene3D" id="3.20.20.70">
    <property type="entry name" value="Aldolase class I"/>
    <property type="match status" value="1"/>
</dbReference>
<dbReference type="InterPro" id="IPR001155">
    <property type="entry name" value="OxRdtase_FMN_N"/>
</dbReference>
<organism evidence="2 3">
    <name type="scientific">Pseudoalteromonas fenneropenaei</name>
    <dbReference type="NCBI Taxonomy" id="1737459"/>
    <lineage>
        <taxon>Bacteria</taxon>
        <taxon>Pseudomonadati</taxon>
        <taxon>Pseudomonadota</taxon>
        <taxon>Gammaproteobacteria</taxon>
        <taxon>Alteromonadales</taxon>
        <taxon>Pseudoalteromonadaceae</taxon>
        <taxon>Pseudoalteromonas</taxon>
    </lineage>
</organism>
<dbReference type="CDD" id="cd02933">
    <property type="entry name" value="OYE_like_FMN"/>
    <property type="match status" value="1"/>
</dbReference>
<comment type="caution">
    <text evidence="2">The sequence shown here is derived from an EMBL/GenBank/DDBJ whole genome shotgun (WGS) entry which is preliminary data.</text>
</comment>
<protein>
    <submittedName>
        <fullName evidence="2">Alkene reductase</fullName>
    </submittedName>
</protein>
<dbReference type="EMBL" id="JBHRSD010000026">
    <property type="protein sequence ID" value="MFC3033697.1"/>
    <property type="molecule type" value="Genomic_DNA"/>
</dbReference>
<dbReference type="PANTHER" id="PTHR22893">
    <property type="entry name" value="NADH OXIDOREDUCTASE-RELATED"/>
    <property type="match status" value="1"/>
</dbReference>
<evidence type="ECO:0000313" key="2">
    <source>
        <dbReference type="EMBL" id="MFC3033697.1"/>
    </source>
</evidence>
<gene>
    <name evidence="2" type="ORF">ACFOEE_14320</name>
</gene>